<evidence type="ECO:0000313" key="3">
    <source>
        <dbReference type="EMBL" id="PVI06276.1"/>
    </source>
</evidence>
<feature type="compositionally biased region" description="Polar residues" evidence="1">
    <location>
        <begin position="151"/>
        <end position="161"/>
    </location>
</feature>
<feature type="region of interest" description="Disordered" evidence="1">
    <location>
        <begin position="83"/>
        <end position="198"/>
    </location>
</feature>
<feature type="signal peptide" evidence="2">
    <location>
        <begin position="1"/>
        <end position="20"/>
    </location>
</feature>
<feature type="compositionally biased region" description="Basic residues" evidence="1">
    <location>
        <begin position="95"/>
        <end position="104"/>
    </location>
</feature>
<feature type="compositionally biased region" description="Basic residues" evidence="1">
    <location>
        <begin position="612"/>
        <end position="623"/>
    </location>
</feature>
<dbReference type="OrthoDB" id="3437405at2759"/>
<name>A0A2V1E7E0_9PLEO</name>
<sequence length="677" mass="75727">MRVSQYAFFSLLFAATLCHGSPIVKGSVEQDIPPDIEPNVASPSNSASKPTYTLEEAGYKREYDDTITTTSVEDLVKTFVPSQENDNCKNVPKFERRKTKKPNTSKKINTPKKTTTSKTQATASKAPTTTSNKPTTSKTQATTSKASTNTPKAPTNTSKTRTQTTPSKSPNKSTPTSTPAKTPSGTPLPFTLPPRPTTGLDICQFPELDCLTDLDSGYDDITKRSSVRRRMLEKRAREIADIKLKSGLLEMTPKGYYSSGQLAKGEAGAKWKKEWIDYKTSNVNSVEVQSYSTMPQLIPEPEHEYITEHIVELQTISRFIQSLTETASTAYKNPIKLSQSVADPRWFNTWWNKDVQGKINTRTPFPGYENSKDARYMDKSLNDVIYEALGSTRNVKDFVLCEDGINSIKAKLWGGIQPMAEFKNKAREAAKGTVPSNSHLSALRATLAVYKYMELPGITKKMHSSIANVKAELSNIKHLTDNKLPKDAKQQDMDLAKLWIEFMNTHLENFAEFGRNWLKDAISWGIAEYQKELRTLKTWEKSLGSGPPTNTAISQRNQAITDRTAAVKTLGVAQKEVERAQDALQAVEEDIAKLDDAAKRKAEKEKVGGPYKTKKKELRKAKTKATGAQKKVGELTRKILQFDRPSLTQEIKNMDDVIKQMQQYETERTKIKPLKAE</sequence>
<feature type="region of interest" description="Disordered" evidence="1">
    <location>
        <begin position="34"/>
        <end position="57"/>
    </location>
</feature>
<dbReference type="STRING" id="97972.A0A2V1E7E0"/>
<protein>
    <submittedName>
        <fullName evidence="3">Uncharacterized protein</fullName>
    </submittedName>
</protein>
<feature type="region of interest" description="Disordered" evidence="1">
    <location>
        <begin position="602"/>
        <end position="630"/>
    </location>
</feature>
<feature type="compositionally biased region" description="Low complexity" evidence="1">
    <location>
        <begin position="105"/>
        <end position="150"/>
    </location>
</feature>
<reference evidence="3 4" key="1">
    <citation type="journal article" date="2018" name="Sci. Rep.">
        <title>Comparative genomics provides insights into the lifestyle and reveals functional heterogeneity of dark septate endophytic fungi.</title>
        <authorList>
            <person name="Knapp D.G."/>
            <person name="Nemeth J.B."/>
            <person name="Barry K."/>
            <person name="Hainaut M."/>
            <person name="Henrissat B."/>
            <person name="Johnson J."/>
            <person name="Kuo A."/>
            <person name="Lim J.H.P."/>
            <person name="Lipzen A."/>
            <person name="Nolan M."/>
            <person name="Ohm R.A."/>
            <person name="Tamas L."/>
            <person name="Grigoriev I.V."/>
            <person name="Spatafora J.W."/>
            <person name="Nagy L.G."/>
            <person name="Kovacs G.M."/>
        </authorList>
    </citation>
    <scope>NUCLEOTIDE SEQUENCE [LARGE SCALE GENOMIC DNA]</scope>
    <source>
        <strain evidence="3 4">DSE2036</strain>
    </source>
</reference>
<accession>A0A2V1E7E0</accession>
<gene>
    <name evidence="3" type="ORF">DM02DRAFT_649788</name>
</gene>
<feature type="compositionally biased region" description="Polar residues" evidence="1">
    <location>
        <begin position="41"/>
        <end position="51"/>
    </location>
</feature>
<dbReference type="AlphaFoldDB" id="A0A2V1E7E0"/>
<evidence type="ECO:0000256" key="2">
    <source>
        <dbReference type="SAM" id="SignalP"/>
    </source>
</evidence>
<evidence type="ECO:0000313" key="4">
    <source>
        <dbReference type="Proteomes" id="UP000244855"/>
    </source>
</evidence>
<proteinExistence type="predicted"/>
<evidence type="ECO:0000256" key="1">
    <source>
        <dbReference type="SAM" id="MobiDB-lite"/>
    </source>
</evidence>
<feature type="compositionally biased region" description="Low complexity" evidence="1">
    <location>
        <begin position="162"/>
        <end position="189"/>
    </location>
</feature>
<keyword evidence="2" id="KW-0732">Signal</keyword>
<feature type="chain" id="PRO_5015946328" evidence="2">
    <location>
        <begin position="21"/>
        <end position="677"/>
    </location>
</feature>
<organism evidence="3 4">
    <name type="scientific">Periconia macrospinosa</name>
    <dbReference type="NCBI Taxonomy" id="97972"/>
    <lineage>
        <taxon>Eukaryota</taxon>
        <taxon>Fungi</taxon>
        <taxon>Dikarya</taxon>
        <taxon>Ascomycota</taxon>
        <taxon>Pezizomycotina</taxon>
        <taxon>Dothideomycetes</taxon>
        <taxon>Pleosporomycetidae</taxon>
        <taxon>Pleosporales</taxon>
        <taxon>Massarineae</taxon>
        <taxon>Periconiaceae</taxon>
        <taxon>Periconia</taxon>
    </lineage>
</organism>
<keyword evidence="4" id="KW-1185">Reference proteome</keyword>
<dbReference type="EMBL" id="KZ805309">
    <property type="protein sequence ID" value="PVI06276.1"/>
    <property type="molecule type" value="Genomic_DNA"/>
</dbReference>
<dbReference type="Proteomes" id="UP000244855">
    <property type="component" value="Unassembled WGS sequence"/>
</dbReference>